<dbReference type="InterPro" id="IPR000522">
    <property type="entry name" value="ABC_transptr_permease_BtuC"/>
</dbReference>
<dbReference type="GO" id="GO:0022857">
    <property type="term" value="F:transmembrane transporter activity"/>
    <property type="evidence" value="ECO:0007669"/>
    <property type="project" value="InterPro"/>
</dbReference>
<dbReference type="Proteomes" id="UP000031847">
    <property type="component" value="Unassembled WGS sequence"/>
</dbReference>
<proteinExistence type="inferred from homology"/>
<dbReference type="CDD" id="cd06550">
    <property type="entry name" value="TM_ABC_iron-siderophores_like"/>
    <property type="match status" value="1"/>
</dbReference>
<dbReference type="Gene3D" id="1.10.3470.10">
    <property type="entry name" value="ABC transporter involved in vitamin B12 uptake, BtuC"/>
    <property type="match status" value="1"/>
</dbReference>
<feature type="transmembrane region" description="Helical" evidence="8">
    <location>
        <begin position="308"/>
        <end position="325"/>
    </location>
</feature>
<protein>
    <submittedName>
        <fullName evidence="9">ABC-type Fe3+-siderophore transport system, permease component</fullName>
    </submittedName>
</protein>
<dbReference type="SUPFAM" id="SSF81345">
    <property type="entry name" value="ABC transporter involved in vitamin B12 uptake, BtuC"/>
    <property type="match status" value="1"/>
</dbReference>
<reference evidence="9 10" key="1">
    <citation type="submission" date="2015-01" db="EMBL/GenBank/DDBJ databases">
        <title>Lactococcus lactis subsp.lactis JCM 5805 whole genome shotgun sequence.</title>
        <authorList>
            <person name="Fujii T."/>
            <person name="Tomita Y."/>
            <person name="Ikushima S."/>
            <person name="Fujiwara D."/>
        </authorList>
    </citation>
    <scope>NUCLEOTIDE SEQUENCE [LARGE SCALE GENOMIC DNA]</scope>
    <source>
        <strain evidence="9 10">JCM 5805</strain>
    </source>
</reference>
<dbReference type="AlphaFoldDB" id="A0A0B8R5J8"/>
<keyword evidence="5 8" id="KW-0812">Transmembrane</keyword>
<dbReference type="Pfam" id="PF01032">
    <property type="entry name" value="FecCD"/>
    <property type="match status" value="1"/>
</dbReference>
<feature type="transmembrane region" description="Helical" evidence="8">
    <location>
        <begin position="54"/>
        <end position="74"/>
    </location>
</feature>
<gene>
    <name evidence="9" type="ORF">JCM5805K_2624</name>
</gene>
<feature type="transmembrane region" description="Helical" evidence="8">
    <location>
        <begin position="189"/>
        <end position="211"/>
    </location>
</feature>
<feature type="transmembrane region" description="Helical" evidence="8">
    <location>
        <begin position="236"/>
        <end position="266"/>
    </location>
</feature>
<dbReference type="GO" id="GO:0005886">
    <property type="term" value="C:plasma membrane"/>
    <property type="evidence" value="ECO:0007669"/>
    <property type="project" value="UniProtKB-SubCell"/>
</dbReference>
<evidence type="ECO:0000256" key="6">
    <source>
        <dbReference type="ARBA" id="ARBA00022989"/>
    </source>
</evidence>
<evidence type="ECO:0000256" key="7">
    <source>
        <dbReference type="ARBA" id="ARBA00023136"/>
    </source>
</evidence>
<sequence>MLPSFFGLLQRRQNNMKRKFTLLFVLLLVLIVVDLTQFSTNPQILSILIPNFRLPRLITILSAGIALSLSGFIIQNITENPLADSGTIGITSGASAGSVAFLLIADHFKLTGLWNFSYTIFALIGALLSFVLIYFFALRKQVSSVRVLLTGIAITAFFQALITIGQLSVNAFDFQKVAVWLSGDIWQTGSTYLFICILLLVIGLIILPFFLRKLEILSLGEEMATTLGLEVQKTKIYLYLLALLFAAVGVLLVGGLAFVGLIAPHIAREIAGFKSRKSLIATALSGMIILSFADIISQTIIAPSSLPLGFVVAFIGAPYYIYLIQKV</sequence>
<dbReference type="EMBL" id="BBSI01000040">
    <property type="protein sequence ID" value="GAM81499.1"/>
    <property type="molecule type" value="Genomic_DNA"/>
</dbReference>
<dbReference type="PANTHER" id="PTHR30472">
    <property type="entry name" value="FERRIC ENTEROBACTIN TRANSPORT SYSTEM PERMEASE PROTEIN"/>
    <property type="match status" value="1"/>
</dbReference>
<evidence type="ECO:0000256" key="2">
    <source>
        <dbReference type="ARBA" id="ARBA00007935"/>
    </source>
</evidence>
<evidence type="ECO:0000256" key="5">
    <source>
        <dbReference type="ARBA" id="ARBA00022692"/>
    </source>
</evidence>
<evidence type="ECO:0000256" key="3">
    <source>
        <dbReference type="ARBA" id="ARBA00022448"/>
    </source>
</evidence>
<accession>A0A0B8R5J8</accession>
<comment type="subcellular location">
    <subcellularLocation>
        <location evidence="1">Cell membrane</location>
        <topology evidence="1">Multi-pass membrane protein</topology>
    </subcellularLocation>
</comment>
<dbReference type="PANTHER" id="PTHR30472:SF24">
    <property type="entry name" value="FERRIC ENTEROBACTIN TRANSPORT SYSTEM PERMEASE PROTEIN FEPG"/>
    <property type="match status" value="1"/>
</dbReference>
<dbReference type="InterPro" id="IPR037294">
    <property type="entry name" value="ABC_BtuC-like"/>
</dbReference>
<comment type="similarity">
    <text evidence="2">Belongs to the binding-protein-dependent transport system permease family. FecCD subfamily.</text>
</comment>
<organism evidence="9 10">
    <name type="scientific">Lactococcus lactis subsp. lactis</name>
    <name type="common">Streptococcus lactis</name>
    <dbReference type="NCBI Taxonomy" id="1360"/>
    <lineage>
        <taxon>Bacteria</taxon>
        <taxon>Bacillati</taxon>
        <taxon>Bacillota</taxon>
        <taxon>Bacilli</taxon>
        <taxon>Lactobacillales</taxon>
        <taxon>Streptococcaceae</taxon>
        <taxon>Lactococcus</taxon>
    </lineage>
</organism>
<evidence type="ECO:0000313" key="10">
    <source>
        <dbReference type="Proteomes" id="UP000031847"/>
    </source>
</evidence>
<evidence type="ECO:0000256" key="8">
    <source>
        <dbReference type="SAM" id="Phobius"/>
    </source>
</evidence>
<name>A0A0B8R5J8_LACLL</name>
<evidence type="ECO:0000313" key="9">
    <source>
        <dbReference type="EMBL" id="GAM81499.1"/>
    </source>
</evidence>
<keyword evidence="3" id="KW-0813">Transport</keyword>
<evidence type="ECO:0000256" key="4">
    <source>
        <dbReference type="ARBA" id="ARBA00022475"/>
    </source>
</evidence>
<feature type="transmembrane region" description="Helical" evidence="8">
    <location>
        <begin position="148"/>
        <end position="169"/>
    </location>
</feature>
<evidence type="ECO:0000256" key="1">
    <source>
        <dbReference type="ARBA" id="ARBA00004651"/>
    </source>
</evidence>
<keyword evidence="7 8" id="KW-0472">Membrane</keyword>
<feature type="transmembrane region" description="Helical" evidence="8">
    <location>
        <begin position="116"/>
        <end position="136"/>
    </location>
</feature>
<comment type="caution">
    <text evidence="9">The sequence shown here is derived from an EMBL/GenBank/DDBJ whole genome shotgun (WGS) entry which is preliminary data.</text>
</comment>
<feature type="transmembrane region" description="Helical" evidence="8">
    <location>
        <begin position="278"/>
        <end position="296"/>
    </location>
</feature>
<dbReference type="GO" id="GO:0033214">
    <property type="term" value="P:siderophore-iron import into cell"/>
    <property type="evidence" value="ECO:0007669"/>
    <property type="project" value="TreeGrafter"/>
</dbReference>
<keyword evidence="4" id="KW-1003">Cell membrane</keyword>
<feature type="transmembrane region" description="Helical" evidence="8">
    <location>
        <begin position="86"/>
        <end position="104"/>
    </location>
</feature>
<keyword evidence="6 8" id="KW-1133">Transmembrane helix</keyword>